<evidence type="ECO:0000313" key="2">
    <source>
        <dbReference type="Proteomes" id="UP000183894"/>
    </source>
</evidence>
<dbReference type="EMBL" id="FOAD01000018">
    <property type="protein sequence ID" value="SEM05087.1"/>
    <property type="molecule type" value="Genomic_DNA"/>
</dbReference>
<accession>A0A1H7V8K0</accession>
<dbReference type="Proteomes" id="UP000183894">
    <property type="component" value="Unassembled WGS sequence"/>
</dbReference>
<evidence type="ECO:0000313" key="1">
    <source>
        <dbReference type="EMBL" id="SEM05087.1"/>
    </source>
</evidence>
<proteinExistence type="predicted"/>
<organism evidence="1 2">
    <name type="scientific">Haloferax larsenii</name>
    <dbReference type="NCBI Taxonomy" id="302484"/>
    <lineage>
        <taxon>Archaea</taxon>
        <taxon>Methanobacteriati</taxon>
        <taxon>Methanobacteriota</taxon>
        <taxon>Stenosarchaea group</taxon>
        <taxon>Halobacteria</taxon>
        <taxon>Halobacteriales</taxon>
        <taxon>Haloferacaceae</taxon>
        <taxon>Haloferax</taxon>
    </lineage>
</organism>
<feature type="non-terminal residue" evidence="1">
    <location>
        <position position="1"/>
    </location>
</feature>
<reference evidence="1 2" key="1">
    <citation type="submission" date="2016-10" db="EMBL/GenBank/DDBJ databases">
        <authorList>
            <person name="de Groot N.N."/>
        </authorList>
    </citation>
    <scope>NUCLEOTIDE SEQUENCE [LARGE SCALE GENOMIC DNA]</scope>
    <source>
        <strain evidence="1 2">CDM_5</strain>
    </source>
</reference>
<protein>
    <submittedName>
        <fullName evidence="1">Uncharacterized protein</fullName>
    </submittedName>
</protein>
<gene>
    <name evidence="1" type="ORF">SAMN04488691_1181</name>
</gene>
<sequence>HTGSEPMKFDGFIPDNGIGSNPKEMRIPPLRYAARRYLMLALVVR</sequence>
<name>A0A1H7V8K0_HALLR</name>
<dbReference type="AlphaFoldDB" id="A0A1H7V8K0"/>